<proteinExistence type="predicted"/>
<dbReference type="OrthoDB" id="56622at2157"/>
<dbReference type="KEGG" id="sshi:J5U23_01594"/>
<keyword evidence="1" id="KW-0812">Transmembrane</keyword>
<sequence length="68" mass="8048">MVFLWLTNFYYHLKVKINRGVISPYFSTYLIELSKYSAPFILAGVIKIVYDLLIYVNFRGIKPPEEIK</sequence>
<reference evidence="2" key="1">
    <citation type="journal article" date="2021" name="Environ. Microbiol.">
        <title>New insights into the diversity and evolution of the archaeal mobilome from three complete genomes of Saccharolobus shibatae.</title>
        <authorList>
            <person name="Medvedeva S."/>
            <person name="Brandt D."/>
            <person name="Cvirkaite-Krupovic V."/>
            <person name="Liu Y."/>
            <person name="Severinov K."/>
            <person name="Ishino S."/>
            <person name="Ishino Y."/>
            <person name="Prangishvili D."/>
            <person name="Kalinowski J."/>
            <person name="Krupovic M."/>
        </authorList>
    </citation>
    <scope>NUCLEOTIDE SEQUENCE</scope>
    <source>
        <strain evidence="2">B12</strain>
    </source>
</reference>
<organism evidence="2 3">
    <name type="scientific">Saccharolobus shibatae (strain ATCC 51178 / DSM 5389 / JCM 8931 / NBRC 15437 / B12)</name>
    <name type="common">Sulfolobus shibatae</name>
    <dbReference type="NCBI Taxonomy" id="523848"/>
    <lineage>
        <taxon>Archaea</taxon>
        <taxon>Thermoproteota</taxon>
        <taxon>Thermoprotei</taxon>
        <taxon>Sulfolobales</taxon>
        <taxon>Sulfolobaceae</taxon>
        <taxon>Saccharolobus</taxon>
    </lineage>
</organism>
<dbReference type="GeneID" id="65563156"/>
<evidence type="ECO:0000313" key="3">
    <source>
        <dbReference type="Proteomes" id="UP000694018"/>
    </source>
</evidence>
<dbReference type="EMBL" id="CP077717">
    <property type="protein sequence ID" value="QXJ28725.1"/>
    <property type="molecule type" value="Genomic_DNA"/>
</dbReference>
<keyword evidence="1" id="KW-0472">Membrane</keyword>
<dbReference type="Proteomes" id="UP000694018">
    <property type="component" value="Chromosome"/>
</dbReference>
<evidence type="ECO:0000313" key="2">
    <source>
        <dbReference type="EMBL" id="QXJ28725.1"/>
    </source>
</evidence>
<feature type="transmembrane region" description="Helical" evidence="1">
    <location>
        <begin position="36"/>
        <end position="58"/>
    </location>
</feature>
<dbReference type="RefSeq" id="WP_218265791.1">
    <property type="nucleotide sequence ID" value="NZ_CP077717.1"/>
</dbReference>
<gene>
    <name evidence="2" type="ORF">J5U23_01594</name>
</gene>
<name>A0A8F5GTB3_SACSH</name>
<accession>A0A8F5GTB3</accession>
<keyword evidence="1" id="KW-1133">Transmembrane helix</keyword>
<dbReference type="AlphaFoldDB" id="A0A8F5GTB3"/>
<protein>
    <submittedName>
        <fullName evidence="2">Uncharacterized protein</fullName>
    </submittedName>
</protein>
<evidence type="ECO:0000256" key="1">
    <source>
        <dbReference type="SAM" id="Phobius"/>
    </source>
</evidence>